<dbReference type="eggNOG" id="ENOG5033B86">
    <property type="taxonomic scope" value="Bacteria"/>
</dbReference>
<evidence type="ECO:0000313" key="1">
    <source>
        <dbReference type="EMBL" id="EDY61021.1"/>
    </source>
</evidence>
<dbReference type="RefSeq" id="WP_007382610.1">
    <property type="nucleotide sequence ID" value="NZ_CM000951.1"/>
</dbReference>
<dbReference type="Proteomes" id="UP000002785">
    <property type="component" value="Chromosome"/>
</dbReference>
<sequence length="96" mass="10612">MQTQDTGQPAEDLSETVCRVCGRDDGSLLRDPHGVPQYVICDCCGIESGLGDDHLSKVRETRGYWVSQGAPWDVPKNRPAGWDVLEQLSAVPAEWR</sequence>
<accession>B5I7G6</accession>
<dbReference type="HOGENOM" id="CLU_160746_1_0_11"/>
<proteinExistence type="predicted"/>
<name>B5I7G6_STRX2</name>
<organism evidence="1 2">
    <name type="scientific">Streptomyces sviceus (strain ATCC 29083 / DSM 924 / JCM 4929 / NBRC 13980 / NCIMB 11184 / NRRL 5439 / UC 5370)</name>
    <dbReference type="NCBI Taxonomy" id="463191"/>
    <lineage>
        <taxon>Bacteria</taxon>
        <taxon>Bacillati</taxon>
        <taxon>Actinomycetota</taxon>
        <taxon>Actinomycetes</taxon>
        <taxon>Kitasatosporales</taxon>
        <taxon>Streptomycetaceae</taxon>
        <taxon>Streptomyces</taxon>
    </lineage>
</organism>
<protein>
    <submittedName>
        <fullName evidence="1">Uncharacterized protein</fullName>
    </submittedName>
</protein>
<evidence type="ECO:0000313" key="2">
    <source>
        <dbReference type="Proteomes" id="UP000002785"/>
    </source>
</evidence>
<gene>
    <name evidence="1" type="ORF">SSEG_07601</name>
</gene>
<dbReference type="EMBL" id="CM000951">
    <property type="protein sequence ID" value="EDY61021.1"/>
    <property type="molecule type" value="Genomic_DNA"/>
</dbReference>
<keyword evidence="2" id="KW-1185">Reference proteome</keyword>
<dbReference type="AlphaFoldDB" id="B5I7G6"/>
<reference evidence="1" key="1">
    <citation type="submission" date="2009-10" db="EMBL/GenBank/DDBJ databases">
        <title>The genome sequence of Streptomyces sviceus strain ATCC 29083.</title>
        <authorList>
            <consortium name="The Broad Institute Genome Sequencing Platform"/>
            <consortium name="Broad Institute Microbial Sequencing Center"/>
            <person name="Fischbach M."/>
            <person name="Godfrey P."/>
            <person name="Ward D."/>
            <person name="Young S."/>
            <person name="Zeng Q."/>
            <person name="Koehrsen M."/>
            <person name="Alvarado L."/>
            <person name="Berlin A.M."/>
            <person name="Bochicchio J."/>
            <person name="Borenstein D."/>
            <person name="Chapman S.B."/>
            <person name="Chen Z."/>
            <person name="Engels R."/>
            <person name="Freedman E."/>
            <person name="Gellesch M."/>
            <person name="Goldberg J."/>
            <person name="Griggs A."/>
            <person name="Gujja S."/>
            <person name="Heilman E.R."/>
            <person name="Heiman D.I."/>
            <person name="Hepburn T.A."/>
            <person name="Howarth C."/>
            <person name="Jen D."/>
            <person name="Larson L."/>
            <person name="Lewis B."/>
            <person name="Mehta T."/>
            <person name="Park D."/>
            <person name="Pearson M."/>
            <person name="Richards J."/>
            <person name="Roberts A."/>
            <person name="Saif S."/>
            <person name="Shea T.D."/>
            <person name="Shenoy N."/>
            <person name="Sisk P."/>
            <person name="Stolte C."/>
            <person name="Sykes S.N."/>
            <person name="Thomson T."/>
            <person name="Walk T."/>
            <person name="White J."/>
            <person name="Yandava C."/>
            <person name="Straight P."/>
            <person name="Clardy J."/>
            <person name="Hung D."/>
            <person name="Kolter R."/>
            <person name="Mekalanos J."/>
            <person name="Walker S."/>
            <person name="Walsh C.T."/>
            <person name="Wieland-Brown L.C."/>
            <person name="Haas B."/>
            <person name="Nusbaum C."/>
            <person name="Birren B."/>
        </authorList>
    </citation>
    <scope>NUCLEOTIDE SEQUENCE [LARGE SCALE GENOMIC DNA]</scope>
    <source>
        <strain evidence="1">ATCC 29083</strain>
    </source>
</reference>
<dbReference type="OrthoDB" id="1456570at2"/>